<evidence type="ECO:0000313" key="3">
    <source>
        <dbReference type="Proteomes" id="UP000287033"/>
    </source>
</evidence>
<dbReference type="AlphaFoldDB" id="A0A401TCY8"/>
<feature type="region of interest" description="Disordered" evidence="1">
    <location>
        <begin position="1"/>
        <end position="170"/>
    </location>
</feature>
<evidence type="ECO:0000256" key="1">
    <source>
        <dbReference type="SAM" id="MobiDB-lite"/>
    </source>
</evidence>
<feature type="compositionally biased region" description="Basic and acidic residues" evidence="1">
    <location>
        <begin position="45"/>
        <end position="59"/>
    </location>
</feature>
<protein>
    <submittedName>
        <fullName evidence="2">Uncharacterized protein</fullName>
    </submittedName>
</protein>
<dbReference type="OMA" id="PRPNCWS"/>
<proteinExistence type="predicted"/>
<organism evidence="2 3">
    <name type="scientific">Chiloscyllium punctatum</name>
    <name type="common">Brownbanded bambooshark</name>
    <name type="synonym">Hemiscyllium punctatum</name>
    <dbReference type="NCBI Taxonomy" id="137246"/>
    <lineage>
        <taxon>Eukaryota</taxon>
        <taxon>Metazoa</taxon>
        <taxon>Chordata</taxon>
        <taxon>Craniata</taxon>
        <taxon>Vertebrata</taxon>
        <taxon>Chondrichthyes</taxon>
        <taxon>Elasmobranchii</taxon>
        <taxon>Galeomorphii</taxon>
        <taxon>Galeoidea</taxon>
        <taxon>Orectolobiformes</taxon>
        <taxon>Hemiscylliidae</taxon>
        <taxon>Chiloscyllium</taxon>
    </lineage>
</organism>
<gene>
    <name evidence="2" type="ORF">chiPu_0024008</name>
</gene>
<sequence>LSRSLDSNIDTKERLADPGPAPKARVPRERGGQAGGRPGPPSGGEKPRRGSREGKRWAAEAEDAMGKLRLKPSQPKPRPNCWSVAWPQLDVALPGQRGAQEHEGQPGNEAQSKPAAPHHYQADPRKESRATRPNEPHGRVRGSRGNYLHRGPSEETAAYPEAASHRHGSLQDKINRVRQHRGSLSVSTATGVA</sequence>
<comment type="caution">
    <text evidence="2">The sequence shown here is derived from an EMBL/GenBank/DDBJ whole genome shotgun (WGS) entry which is preliminary data.</text>
</comment>
<reference evidence="2 3" key="1">
    <citation type="journal article" date="2018" name="Nat. Ecol. Evol.">
        <title>Shark genomes provide insights into elasmobranch evolution and the origin of vertebrates.</title>
        <authorList>
            <person name="Hara Y"/>
            <person name="Yamaguchi K"/>
            <person name="Onimaru K"/>
            <person name="Kadota M"/>
            <person name="Koyanagi M"/>
            <person name="Keeley SD"/>
            <person name="Tatsumi K"/>
            <person name="Tanaka K"/>
            <person name="Motone F"/>
            <person name="Kageyama Y"/>
            <person name="Nozu R"/>
            <person name="Adachi N"/>
            <person name="Nishimura O"/>
            <person name="Nakagawa R"/>
            <person name="Tanegashima C"/>
            <person name="Kiyatake I"/>
            <person name="Matsumoto R"/>
            <person name="Murakumo K"/>
            <person name="Nishida K"/>
            <person name="Terakita A"/>
            <person name="Kuratani S"/>
            <person name="Sato K"/>
            <person name="Hyodo S Kuraku.S."/>
        </authorList>
    </citation>
    <scope>NUCLEOTIDE SEQUENCE [LARGE SCALE GENOMIC DNA]</scope>
</reference>
<dbReference type="EMBL" id="BEZZ01030980">
    <property type="protein sequence ID" value="GCC40474.1"/>
    <property type="molecule type" value="Genomic_DNA"/>
</dbReference>
<evidence type="ECO:0000313" key="2">
    <source>
        <dbReference type="EMBL" id="GCC40474.1"/>
    </source>
</evidence>
<feature type="non-terminal residue" evidence="2">
    <location>
        <position position="1"/>
    </location>
</feature>
<accession>A0A401TCY8</accession>
<feature type="compositionally biased region" description="Basic and acidic residues" evidence="1">
    <location>
        <begin position="120"/>
        <end position="138"/>
    </location>
</feature>
<dbReference type="Proteomes" id="UP000287033">
    <property type="component" value="Unassembled WGS sequence"/>
</dbReference>
<keyword evidence="3" id="KW-1185">Reference proteome</keyword>
<name>A0A401TCY8_CHIPU</name>
<dbReference type="OrthoDB" id="10536122at2759"/>